<reference evidence="2" key="1">
    <citation type="journal article" date="2019" name="Int. J. Syst. Evol. Microbiol.">
        <title>The Global Catalogue of Microorganisms (GCM) 10K type strain sequencing project: providing services to taxonomists for standard genome sequencing and annotation.</title>
        <authorList>
            <consortium name="The Broad Institute Genomics Platform"/>
            <consortium name="The Broad Institute Genome Sequencing Center for Infectious Disease"/>
            <person name="Wu L."/>
            <person name="Ma J."/>
        </authorList>
    </citation>
    <scope>NUCLEOTIDE SEQUENCE [LARGE SCALE GENOMIC DNA]</scope>
    <source>
        <strain evidence="2">JCM 19635</strain>
    </source>
</reference>
<dbReference type="EMBL" id="JBHTEK010000003">
    <property type="protein sequence ID" value="MFC7670735.1"/>
    <property type="molecule type" value="Genomic_DNA"/>
</dbReference>
<dbReference type="Pfam" id="PF21983">
    <property type="entry name" value="NikA-like"/>
    <property type="match status" value="1"/>
</dbReference>
<sequence length="73" mass="8125">MHEETSPHPIEPNRDAQIHFRVTADEKKAIAAKAKAAGFKKVSDYLRVVGLGTEVRKCYPLNYESSSLVLAQI</sequence>
<accession>A0ABW2UEU3</accession>
<dbReference type="Proteomes" id="UP001596513">
    <property type="component" value="Unassembled WGS sequence"/>
</dbReference>
<organism evidence="1 2">
    <name type="scientific">Hymenobacter humi</name>
    <dbReference type="NCBI Taxonomy" id="1411620"/>
    <lineage>
        <taxon>Bacteria</taxon>
        <taxon>Pseudomonadati</taxon>
        <taxon>Bacteroidota</taxon>
        <taxon>Cytophagia</taxon>
        <taxon>Cytophagales</taxon>
        <taxon>Hymenobacteraceae</taxon>
        <taxon>Hymenobacter</taxon>
    </lineage>
</organism>
<proteinExistence type="predicted"/>
<comment type="caution">
    <text evidence="1">The sequence shown here is derived from an EMBL/GenBank/DDBJ whole genome shotgun (WGS) entry which is preliminary data.</text>
</comment>
<keyword evidence="2" id="KW-1185">Reference proteome</keyword>
<dbReference type="RefSeq" id="WP_380206413.1">
    <property type="nucleotide sequence ID" value="NZ_JBHTEK010000003.1"/>
</dbReference>
<gene>
    <name evidence="1" type="ORF">ACFQT0_27650</name>
</gene>
<name>A0ABW2UEU3_9BACT</name>
<dbReference type="InterPro" id="IPR053842">
    <property type="entry name" value="NikA-like"/>
</dbReference>
<protein>
    <recommendedName>
        <fullName evidence="3">Mobilization protein</fullName>
    </recommendedName>
</protein>
<evidence type="ECO:0008006" key="3">
    <source>
        <dbReference type="Google" id="ProtNLM"/>
    </source>
</evidence>
<evidence type="ECO:0000313" key="1">
    <source>
        <dbReference type="EMBL" id="MFC7670735.1"/>
    </source>
</evidence>
<evidence type="ECO:0000313" key="2">
    <source>
        <dbReference type="Proteomes" id="UP001596513"/>
    </source>
</evidence>